<proteinExistence type="predicted"/>
<feature type="repeat" description="WD" evidence="3">
    <location>
        <begin position="182"/>
        <end position="217"/>
    </location>
</feature>
<dbReference type="GO" id="GO:0007309">
    <property type="term" value="P:oocyte axis specification"/>
    <property type="evidence" value="ECO:0007669"/>
    <property type="project" value="TreeGrafter"/>
</dbReference>
<keyword evidence="3" id="KW-0853">WD repeat</keyword>
<feature type="repeat" description="WD" evidence="3">
    <location>
        <begin position="139"/>
        <end position="180"/>
    </location>
</feature>
<dbReference type="EMBL" id="JAWZYT010001365">
    <property type="protein sequence ID" value="KAK4312913.1"/>
    <property type="molecule type" value="Genomic_DNA"/>
</dbReference>
<dbReference type="SUPFAM" id="SSF50978">
    <property type="entry name" value="WD40 repeat-like"/>
    <property type="match status" value="1"/>
</dbReference>
<dbReference type="PANTHER" id="PTHR46853:SF1">
    <property type="entry name" value="METHYLOSOME PROTEIN 50"/>
    <property type="match status" value="1"/>
</dbReference>
<comment type="caution">
    <text evidence="4">The sequence shown here is derived from an EMBL/GenBank/DDBJ whole genome shotgun (WGS) entry which is preliminary data.</text>
</comment>
<evidence type="ECO:0000313" key="5">
    <source>
        <dbReference type="Proteomes" id="UP001292094"/>
    </source>
</evidence>
<name>A0AAE1PR34_9EUCA</name>
<dbReference type="Gene3D" id="2.130.10.10">
    <property type="entry name" value="YVTN repeat-like/Quinoprotein amine dehydrogenase"/>
    <property type="match status" value="1"/>
</dbReference>
<evidence type="ECO:0000313" key="4">
    <source>
        <dbReference type="EMBL" id="KAK4312913.1"/>
    </source>
</evidence>
<dbReference type="PROSITE" id="PS50294">
    <property type="entry name" value="WD_REPEATS_REGION"/>
    <property type="match status" value="2"/>
</dbReference>
<evidence type="ECO:0000256" key="1">
    <source>
        <dbReference type="ARBA" id="ARBA00004496"/>
    </source>
</evidence>
<reference evidence="4" key="1">
    <citation type="submission" date="2023-11" db="EMBL/GenBank/DDBJ databases">
        <title>Genome assemblies of two species of porcelain crab, Petrolisthes cinctipes and Petrolisthes manimaculis (Anomura: Porcellanidae).</title>
        <authorList>
            <person name="Angst P."/>
        </authorList>
    </citation>
    <scope>NUCLEOTIDE SEQUENCE</scope>
    <source>
        <strain evidence="4">PB745_02</strain>
        <tissue evidence="4">Gill</tissue>
    </source>
</reference>
<gene>
    <name evidence="4" type="ORF">Pmani_015700</name>
</gene>
<evidence type="ECO:0000256" key="3">
    <source>
        <dbReference type="PROSITE-ProRule" id="PRU00221"/>
    </source>
</evidence>
<dbReference type="AlphaFoldDB" id="A0AAE1PR34"/>
<accession>A0AAE1PR34</accession>
<dbReference type="GO" id="GO:0034709">
    <property type="term" value="C:methylosome"/>
    <property type="evidence" value="ECO:0007669"/>
    <property type="project" value="TreeGrafter"/>
</dbReference>
<dbReference type="SMART" id="SM00320">
    <property type="entry name" value="WD40"/>
    <property type="match status" value="4"/>
</dbReference>
<organism evidence="4 5">
    <name type="scientific">Petrolisthes manimaculis</name>
    <dbReference type="NCBI Taxonomy" id="1843537"/>
    <lineage>
        <taxon>Eukaryota</taxon>
        <taxon>Metazoa</taxon>
        <taxon>Ecdysozoa</taxon>
        <taxon>Arthropoda</taxon>
        <taxon>Crustacea</taxon>
        <taxon>Multicrustacea</taxon>
        <taxon>Malacostraca</taxon>
        <taxon>Eumalacostraca</taxon>
        <taxon>Eucarida</taxon>
        <taxon>Decapoda</taxon>
        <taxon>Pleocyemata</taxon>
        <taxon>Anomura</taxon>
        <taxon>Galatheoidea</taxon>
        <taxon>Porcellanidae</taxon>
        <taxon>Petrolisthes</taxon>
    </lineage>
</organism>
<dbReference type="PROSITE" id="PS50082">
    <property type="entry name" value="WD_REPEATS_2"/>
    <property type="match status" value="2"/>
</dbReference>
<protein>
    <recommendedName>
        <fullName evidence="6">Methylosome protein 50</fullName>
    </recommendedName>
</protein>
<keyword evidence="2" id="KW-0963">Cytoplasm</keyword>
<sequence>MADKEDSNNMDVNTPEHVVTEMQDVATSPGINHQMDNTPCQVDKQLDFITINKEGHLLLGSSSLTGRYWGGSLWYYDNPALAPSVEKCRVGYEAGSGLPDGVFLDGEKIVMVGLDSGAVEFLKLSQEEESMQMRSLCQVTEHLDAVVCVKVTCQKKSALTGSLDRSIRVWDNETSLVTKLLSPAHSQQVTSLSPHPANDHLFLSAGMDGNVLLWDLRCPKPASCVYRDWDDKPESVLWVGEDDHYLVGLQSGQVALRCTTNLNHNVTTCQTLSRPIYKLELNPTRPSQVAVCGNDSKVIVLDIVNKEIKKRYEDNRHTDFVRGLAWKDSNSLVSCGWDSSVHIHGL</sequence>
<dbReference type="PANTHER" id="PTHR46853">
    <property type="entry name" value="METHYLOSOME PROTEIN 50"/>
    <property type="match status" value="1"/>
</dbReference>
<evidence type="ECO:0008006" key="6">
    <source>
        <dbReference type="Google" id="ProtNLM"/>
    </source>
</evidence>
<dbReference type="Proteomes" id="UP001292094">
    <property type="component" value="Unassembled WGS sequence"/>
</dbReference>
<dbReference type="InterPro" id="IPR001680">
    <property type="entry name" value="WD40_rpt"/>
</dbReference>
<evidence type="ECO:0000256" key="2">
    <source>
        <dbReference type="ARBA" id="ARBA00022490"/>
    </source>
</evidence>
<comment type="subcellular location">
    <subcellularLocation>
        <location evidence="1">Cytoplasm</location>
    </subcellularLocation>
</comment>
<dbReference type="InterPro" id="IPR015943">
    <property type="entry name" value="WD40/YVTN_repeat-like_dom_sf"/>
</dbReference>
<dbReference type="InterPro" id="IPR052139">
    <property type="entry name" value="Methylosome_Comp_WDR77"/>
</dbReference>
<dbReference type="Pfam" id="PF00400">
    <property type="entry name" value="WD40"/>
    <property type="match status" value="3"/>
</dbReference>
<keyword evidence="5" id="KW-1185">Reference proteome</keyword>
<dbReference type="InterPro" id="IPR036322">
    <property type="entry name" value="WD40_repeat_dom_sf"/>
</dbReference>